<dbReference type="InterPro" id="IPR001525">
    <property type="entry name" value="C5_MeTfrase"/>
</dbReference>
<dbReference type="Gene3D" id="3.40.50.150">
    <property type="entry name" value="Vaccinia Virus protein VP39"/>
    <property type="match status" value="1"/>
</dbReference>
<sequence length="610" mass="67113">MEYGGKVYRIKLLCSVDNDPVACLNHDNITGTKTSRVMDLFTREQYIAWHGHEPPPEWREVTAWDMWVAFGYQIPFFLFTSPPCKGLSGLLPEKSAKTIKYLSLNQLTVRGIDLSLEACLLYGGGVPAILQLENVPRIRSRGKSLLKQIEKTLKKYGYAVSMRADHNLGEVGGLGQNRVRFLIMARHEAQIPNFIFYPEKKPLKTIGDVIGPLPMPGDIEAGGPLHRLPNLQWKTWVRLGLIKAGGDWRDLQDVPFEQYRIVHQPRGGAWAVENYEEPSRTVTGGAGVGRSNGAAAISDPRVNLKEGTHGTIYRVCRDDQVGPTVTGANGPNNGAMSISDPRLTDRAGRHPGVYQIVRMDETSPCITGTRFGSGALAVADPRVKTKLMPDSYGVQEWEESAKAVRGANRIMNSPASISDPRLSDLKNRYTDKYRMQDMEEPSATITSVTDVQSGAPLVADARLGCKPRAGSYGVQDWNEPGKTVTGSGDVHSGSAALADPRIPADTDRGSWILIAEDGTWHRPMTTYELAMLQSFPRYLPDGRPFQLEGCSDAKAREYIGNAVPRDAARENGNVILLAAAQAEANETFSMSWDTVWVAPEDIDQMPAMVH</sequence>
<dbReference type="OrthoDB" id="9813719at2"/>
<dbReference type="GO" id="GO:0009307">
    <property type="term" value="P:DNA restriction-modification system"/>
    <property type="evidence" value="ECO:0007669"/>
    <property type="project" value="UniProtKB-KW"/>
</dbReference>
<proteinExistence type="predicted"/>
<dbReference type="Pfam" id="PF00145">
    <property type="entry name" value="DNA_methylase"/>
    <property type="match status" value="1"/>
</dbReference>
<gene>
    <name evidence="5" type="ORF">EJP82_01005</name>
</gene>
<dbReference type="AlphaFoldDB" id="A0A3S1DW70"/>
<keyword evidence="1 5" id="KW-0489">Methyltransferase</keyword>
<feature type="compositionally biased region" description="Polar residues" evidence="4">
    <location>
        <begin position="326"/>
        <end position="336"/>
    </location>
</feature>
<dbReference type="Gene3D" id="3.90.120.10">
    <property type="entry name" value="DNA Methylase, subunit A, domain 2"/>
    <property type="match status" value="1"/>
</dbReference>
<evidence type="ECO:0000256" key="3">
    <source>
        <dbReference type="ARBA" id="ARBA00022747"/>
    </source>
</evidence>
<organism evidence="5 6">
    <name type="scientific">Paenibacillus anaericanus</name>
    <dbReference type="NCBI Taxonomy" id="170367"/>
    <lineage>
        <taxon>Bacteria</taxon>
        <taxon>Bacillati</taxon>
        <taxon>Bacillota</taxon>
        <taxon>Bacilli</taxon>
        <taxon>Bacillales</taxon>
        <taxon>Paenibacillaceae</taxon>
        <taxon>Paenibacillus</taxon>
    </lineage>
</organism>
<accession>A0A3S1DW70</accession>
<feature type="region of interest" description="Disordered" evidence="4">
    <location>
        <begin position="323"/>
        <end position="346"/>
    </location>
</feature>
<reference evidence="5 6" key="1">
    <citation type="submission" date="2018-12" db="EMBL/GenBank/DDBJ databases">
        <authorList>
            <person name="Sun L."/>
            <person name="Chen Z."/>
        </authorList>
    </citation>
    <scope>NUCLEOTIDE SEQUENCE [LARGE SCALE GENOMIC DNA]</scope>
    <source>
        <strain evidence="5 6">DSM 15890</strain>
    </source>
</reference>
<evidence type="ECO:0000313" key="5">
    <source>
        <dbReference type="EMBL" id="RUT48787.1"/>
    </source>
</evidence>
<keyword evidence="6" id="KW-1185">Reference proteome</keyword>
<dbReference type="SUPFAM" id="SSF53335">
    <property type="entry name" value="S-adenosyl-L-methionine-dependent methyltransferases"/>
    <property type="match status" value="1"/>
</dbReference>
<dbReference type="EMBL" id="RZNY01000001">
    <property type="protein sequence ID" value="RUT48787.1"/>
    <property type="molecule type" value="Genomic_DNA"/>
</dbReference>
<comment type="caution">
    <text evidence="5">The sequence shown here is derived from an EMBL/GenBank/DDBJ whole genome shotgun (WGS) entry which is preliminary data.</text>
</comment>
<dbReference type="InterPro" id="IPR029063">
    <property type="entry name" value="SAM-dependent_MTases_sf"/>
</dbReference>
<keyword evidence="2 5" id="KW-0808">Transferase</keyword>
<keyword evidence="3" id="KW-0680">Restriction system</keyword>
<evidence type="ECO:0000256" key="2">
    <source>
        <dbReference type="ARBA" id="ARBA00022679"/>
    </source>
</evidence>
<dbReference type="Proteomes" id="UP000279446">
    <property type="component" value="Unassembled WGS sequence"/>
</dbReference>
<name>A0A3S1DW70_9BACL</name>
<evidence type="ECO:0000256" key="4">
    <source>
        <dbReference type="SAM" id="MobiDB-lite"/>
    </source>
</evidence>
<dbReference type="GO" id="GO:0032259">
    <property type="term" value="P:methylation"/>
    <property type="evidence" value="ECO:0007669"/>
    <property type="project" value="UniProtKB-KW"/>
</dbReference>
<feature type="region of interest" description="Disordered" evidence="4">
    <location>
        <begin position="474"/>
        <end position="501"/>
    </location>
</feature>
<evidence type="ECO:0000256" key="1">
    <source>
        <dbReference type="ARBA" id="ARBA00022603"/>
    </source>
</evidence>
<evidence type="ECO:0000313" key="6">
    <source>
        <dbReference type="Proteomes" id="UP000279446"/>
    </source>
</evidence>
<dbReference type="GO" id="GO:0008168">
    <property type="term" value="F:methyltransferase activity"/>
    <property type="evidence" value="ECO:0007669"/>
    <property type="project" value="UniProtKB-KW"/>
</dbReference>
<protein>
    <submittedName>
        <fullName evidence="5">DNA cytosine methyltransferase</fullName>
    </submittedName>
</protein>